<gene>
    <name evidence="1" type="ORF">D9757_009174</name>
</gene>
<dbReference type="SUPFAM" id="SSF48452">
    <property type="entry name" value="TPR-like"/>
    <property type="match status" value="2"/>
</dbReference>
<evidence type="ECO:0000313" key="2">
    <source>
        <dbReference type="Proteomes" id="UP000518752"/>
    </source>
</evidence>
<dbReference type="OrthoDB" id="3259098at2759"/>
<dbReference type="Pfam" id="PF13374">
    <property type="entry name" value="TPR_10"/>
    <property type="match status" value="2"/>
</dbReference>
<dbReference type="Gene3D" id="1.25.40.10">
    <property type="entry name" value="Tetratricopeptide repeat domain"/>
    <property type="match status" value="2"/>
</dbReference>
<sequence>MASFYDIAIDNGMPEGTAWSSGLRWLAKNKEDWMLLYDNADDPGISLGNFLPSCNHGNIIITTRNSHLQQLALQSCELRDMAEDDGIRLLLKHAIKGRELTAEQKLEAASIAQKLQYFALALVHAGAYISQLNCLDSYLNIYEKHHSKLMSENLLQSSDNYSIAVYATWDLSWSQLNEECRALLGICSCLHYERIPREIFQRAMEALGKYKIPDDQIIKLKSYDLLRVLTAETFKWDDFRMNHIIRSITSYSLLTIDKNNTYSLHPLIFQWIRDRKDIIKNDTLIEQVQSFVALAISDADIAFLQSLVPHCINFPVTGDAQSDSNLGYLWHQCGYYIHSLVFWEPLLEKTRKKLGSSNVATLNCMHDVIRSLVALGKFEKALQVADPLVKMSEELLGKLDLGTLEAMQNLAFIYSQLGNISKALEIEMPLLDTKQKLFGKQHPATFEATHNLAARYCDLAKYIEAKELAEPLVNLSRKVLGEKHPDTLSRLHLLGRIYWEMGNYNDALELAEPLLETSREIFGEQHPKTLSQMGQLRIIYSKLGQYGKAIELSESLIYLSKQTLGDNHPVTLMRQNILTNTHSSSYSPGYCIDLYGSSYHFQLRKPVVIE</sequence>
<evidence type="ECO:0008006" key="3">
    <source>
        <dbReference type="Google" id="ProtNLM"/>
    </source>
</evidence>
<dbReference type="EMBL" id="JAACJN010000078">
    <property type="protein sequence ID" value="KAF5378210.1"/>
    <property type="molecule type" value="Genomic_DNA"/>
</dbReference>
<comment type="caution">
    <text evidence="1">The sequence shown here is derived from an EMBL/GenBank/DDBJ whole genome shotgun (WGS) entry which is preliminary data.</text>
</comment>
<organism evidence="1 2">
    <name type="scientific">Collybiopsis confluens</name>
    <dbReference type="NCBI Taxonomy" id="2823264"/>
    <lineage>
        <taxon>Eukaryota</taxon>
        <taxon>Fungi</taxon>
        <taxon>Dikarya</taxon>
        <taxon>Basidiomycota</taxon>
        <taxon>Agaricomycotina</taxon>
        <taxon>Agaricomycetes</taxon>
        <taxon>Agaricomycetidae</taxon>
        <taxon>Agaricales</taxon>
        <taxon>Marasmiineae</taxon>
        <taxon>Omphalotaceae</taxon>
        <taxon>Collybiopsis</taxon>
    </lineage>
</organism>
<protein>
    <recommendedName>
        <fullName evidence="3">TPR-like protein</fullName>
    </recommendedName>
</protein>
<evidence type="ECO:0000313" key="1">
    <source>
        <dbReference type="EMBL" id="KAF5378210.1"/>
    </source>
</evidence>
<accession>A0A8H5H879</accession>
<dbReference type="SUPFAM" id="SSF52540">
    <property type="entry name" value="P-loop containing nucleoside triphosphate hydrolases"/>
    <property type="match status" value="1"/>
</dbReference>
<dbReference type="PANTHER" id="PTHR46082">
    <property type="entry name" value="ATP/GTP-BINDING PROTEIN-RELATED"/>
    <property type="match status" value="1"/>
</dbReference>
<dbReference type="Pfam" id="PF13424">
    <property type="entry name" value="TPR_12"/>
    <property type="match status" value="1"/>
</dbReference>
<dbReference type="AlphaFoldDB" id="A0A8H5H879"/>
<dbReference type="Proteomes" id="UP000518752">
    <property type="component" value="Unassembled WGS sequence"/>
</dbReference>
<keyword evidence="2" id="KW-1185">Reference proteome</keyword>
<dbReference type="PANTHER" id="PTHR46082:SF6">
    <property type="entry name" value="AAA+ ATPASE DOMAIN-CONTAINING PROTEIN-RELATED"/>
    <property type="match status" value="1"/>
</dbReference>
<dbReference type="InterPro" id="IPR027417">
    <property type="entry name" value="P-loop_NTPase"/>
</dbReference>
<dbReference type="InterPro" id="IPR053137">
    <property type="entry name" value="NLR-like"/>
</dbReference>
<proteinExistence type="predicted"/>
<reference evidence="1 2" key="1">
    <citation type="journal article" date="2020" name="ISME J.">
        <title>Uncovering the hidden diversity of litter-decomposition mechanisms in mushroom-forming fungi.</title>
        <authorList>
            <person name="Floudas D."/>
            <person name="Bentzer J."/>
            <person name="Ahren D."/>
            <person name="Johansson T."/>
            <person name="Persson P."/>
            <person name="Tunlid A."/>
        </authorList>
    </citation>
    <scope>NUCLEOTIDE SEQUENCE [LARGE SCALE GENOMIC DNA]</scope>
    <source>
        <strain evidence="1 2">CBS 406.79</strain>
    </source>
</reference>
<name>A0A8H5H879_9AGAR</name>
<dbReference type="InterPro" id="IPR011990">
    <property type="entry name" value="TPR-like_helical_dom_sf"/>
</dbReference>